<protein>
    <submittedName>
        <fullName evidence="7">LLM class flavin-dependent oxidoreductase</fullName>
    </submittedName>
</protein>
<keyword evidence="8" id="KW-1185">Reference proteome</keyword>
<organism evidence="7 8">
    <name type="scientific">Nocardioides conyzicola</name>
    <dbReference type="NCBI Taxonomy" id="1651781"/>
    <lineage>
        <taxon>Bacteria</taxon>
        <taxon>Bacillati</taxon>
        <taxon>Actinomycetota</taxon>
        <taxon>Actinomycetes</taxon>
        <taxon>Propionibacteriales</taxon>
        <taxon>Nocardioidaceae</taxon>
        <taxon>Nocardioides</taxon>
    </lineage>
</organism>
<dbReference type="InterPro" id="IPR051260">
    <property type="entry name" value="Diverse_substr_monoxygenases"/>
</dbReference>
<dbReference type="Proteomes" id="UP001499974">
    <property type="component" value="Unassembled WGS sequence"/>
</dbReference>
<proteinExistence type="inferred from homology"/>
<dbReference type="PANTHER" id="PTHR30011:SF16">
    <property type="entry name" value="C2H2 FINGER DOMAIN TRANSCRIPTION FACTOR (EUROFUNG)-RELATED"/>
    <property type="match status" value="1"/>
</dbReference>
<dbReference type="InterPro" id="IPR011251">
    <property type="entry name" value="Luciferase-like_dom"/>
</dbReference>
<evidence type="ECO:0000256" key="2">
    <source>
        <dbReference type="ARBA" id="ARBA00022643"/>
    </source>
</evidence>
<comment type="caution">
    <text evidence="7">The sequence shown here is derived from an EMBL/GenBank/DDBJ whole genome shotgun (WGS) entry which is preliminary data.</text>
</comment>
<keyword evidence="3" id="KW-0560">Oxidoreductase</keyword>
<keyword evidence="4" id="KW-0503">Monooxygenase</keyword>
<reference evidence="8" key="1">
    <citation type="journal article" date="2019" name="Int. J. Syst. Evol. Microbiol.">
        <title>The Global Catalogue of Microorganisms (GCM) 10K type strain sequencing project: providing services to taxonomists for standard genome sequencing and annotation.</title>
        <authorList>
            <consortium name="The Broad Institute Genomics Platform"/>
            <consortium name="The Broad Institute Genome Sequencing Center for Infectious Disease"/>
            <person name="Wu L."/>
            <person name="Ma J."/>
        </authorList>
    </citation>
    <scope>NUCLEOTIDE SEQUENCE [LARGE SCALE GENOMIC DNA]</scope>
    <source>
        <strain evidence="8">JCM 18531</strain>
    </source>
</reference>
<dbReference type="RefSeq" id="WP_345523205.1">
    <property type="nucleotide sequence ID" value="NZ_BAABKM010000003.1"/>
</dbReference>
<feature type="domain" description="Luciferase-like" evidence="6">
    <location>
        <begin position="35"/>
        <end position="298"/>
    </location>
</feature>
<name>A0ABP8XVI3_9ACTN</name>
<keyword evidence="1" id="KW-0285">Flavoprotein</keyword>
<gene>
    <name evidence="7" type="ORF">GCM10023349_39010</name>
</gene>
<dbReference type="SUPFAM" id="SSF51679">
    <property type="entry name" value="Bacterial luciferase-like"/>
    <property type="match status" value="1"/>
</dbReference>
<keyword evidence="2" id="KW-0288">FMN</keyword>
<dbReference type="PIRSF" id="PIRSF000337">
    <property type="entry name" value="NTA_MOA"/>
    <property type="match status" value="1"/>
</dbReference>
<dbReference type="EMBL" id="BAABKM010000003">
    <property type="protein sequence ID" value="GAA4715615.1"/>
    <property type="molecule type" value="Genomic_DNA"/>
</dbReference>
<dbReference type="Gene3D" id="3.20.20.30">
    <property type="entry name" value="Luciferase-like domain"/>
    <property type="match status" value="1"/>
</dbReference>
<accession>A0ABP8XVI3</accession>
<dbReference type="InterPro" id="IPR036661">
    <property type="entry name" value="Luciferase-like_sf"/>
</dbReference>
<evidence type="ECO:0000256" key="4">
    <source>
        <dbReference type="ARBA" id="ARBA00023033"/>
    </source>
</evidence>
<dbReference type="InterPro" id="IPR016215">
    <property type="entry name" value="NTA_MOA"/>
</dbReference>
<evidence type="ECO:0000313" key="7">
    <source>
        <dbReference type="EMBL" id="GAA4715615.1"/>
    </source>
</evidence>
<evidence type="ECO:0000256" key="3">
    <source>
        <dbReference type="ARBA" id="ARBA00023002"/>
    </source>
</evidence>
<dbReference type="Pfam" id="PF00296">
    <property type="entry name" value="Bac_luciferase"/>
    <property type="match status" value="1"/>
</dbReference>
<dbReference type="PANTHER" id="PTHR30011">
    <property type="entry name" value="ALKANESULFONATE MONOOXYGENASE-RELATED"/>
    <property type="match status" value="1"/>
</dbReference>
<evidence type="ECO:0000259" key="6">
    <source>
        <dbReference type="Pfam" id="PF00296"/>
    </source>
</evidence>
<evidence type="ECO:0000256" key="1">
    <source>
        <dbReference type="ARBA" id="ARBA00022630"/>
    </source>
</evidence>
<sequence>MTRTGPHLSVAIDGAGWHPAAWREADADPAGLFRAASWTQVVQEAEAGLLDLVTFEDSLALQSSRWDGPDDRVDRVRGRLDAVLLASRLAPVTRHIGLVPSVVATHTEPFHVSKAIATLDFVSHGRAGVRVRVSARADEARLVGRRELPTRERLGELLDEAADHVEVQRRLWDSWEDGAEIRDVESGRFIDRDRLHYIDFEGAHFSVRGPSITPRPPQGQPPVLALAHTPAVVAYAARSSDVVIVTPQTDDEVGELLAGVRYAEASVDRAGPPLLVWGDLLVVLGATEALARERLERLDARAGEPLQSDARVFCGTPERLADLVEDWHARGLDGLRLRPAAVPADLTAITRGLVPKLQRRGSFRTAYDAGSLRSRLGLERPVNRYEVTA</sequence>
<comment type="similarity">
    <text evidence="5">Belongs to the NtaA/SnaA/DszA monooxygenase family.</text>
</comment>
<evidence type="ECO:0000256" key="5">
    <source>
        <dbReference type="ARBA" id="ARBA00033748"/>
    </source>
</evidence>
<evidence type="ECO:0000313" key="8">
    <source>
        <dbReference type="Proteomes" id="UP001499974"/>
    </source>
</evidence>